<reference evidence="2 3" key="2">
    <citation type="submission" date="2024-07" db="EMBL/GenBank/DDBJ databases">
        <authorList>
            <person name="Akdeniz Z."/>
        </authorList>
    </citation>
    <scope>NUCLEOTIDE SEQUENCE [LARGE SCALE GENOMIC DNA]</scope>
</reference>
<accession>A0AA86PTD6</accession>
<protein>
    <submittedName>
        <fullName evidence="2">Hypothetical_protein</fullName>
    </submittedName>
</protein>
<evidence type="ECO:0000313" key="3">
    <source>
        <dbReference type="Proteomes" id="UP001642409"/>
    </source>
</evidence>
<proteinExistence type="predicted"/>
<dbReference type="Proteomes" id="UP001642409">
    <property type="component" value="Unassembled WGS sequence"/>
</dbReference>
<name>A0AA86PTD6_9EUKA</name>
<comment type="caution">
    <text evidence="1">The sequence shown here is derived from an EMBL/GenBank/DDBJ whole genome shotgun (WGS) entry which is preliminary data.</text>
</comment>
<organism evidence="1">
    <name type="scientific">Hexamita inflata</name>
    <dbReference type="NCBI Taxonomy" id="28002"/>
    <lineage>
        <taxon>Eukaryota</taxon>
        <taxon>Metamonada</taxon>
        <taxon>Diplomonadida</taxon>
        <taxon>Hexamitidae</taxon>
        <taxon>Hexamitinae</taxon>
        <taxon>Hexamita</taxon>
    </lineage>
</organism>
<dbReference type="EMBL" id="CATOUU010000754">
    <property type="protein sequence ID" value="CAI9945854.1"/>
    <property type="molecule type" value="Genomic_DNA"/>
</dbReference>
<keyword evidence="3" id="KW-1185">Reference proteome</keyword>
<reference evidence="1" key="1">
    <citation type="submission" date="2023-06" db="EMBL/GenBank/DDBJ databases">
        <authorList>
            <person name="Kurt Z."/>
        </authorList>
    </citation>
    <scope>NUCLEOTIDE SEQUENCE</scope>
</reference>
<sequence>MMKDNKYYNKYYFKITTHLTKCMHFDTVTNIPQYSQWCIQTLPILHMIFVIPVTISKRSSIETCFKVELPGGGASSQCDPEQAEKSVIHRQFVKQSIIELQRELDCRMMVLC</sequence>
<evidence type="ECO:0000313" key="2">
    <source>
        <dbReference type="EMBL" id="CAL6070515.1"/>
    </source>
</evidence>
<gene>
    <name evidence="1" type="ORF">HINF_LOCUS33499</name>
    <name evidence="2" type="ORF">HINF_LOCUS54532</name>
</gene>
<evidence type="ECO:0000313" key="1">
    <source>
        <dbReference type="EMBL" id="CAI9945854.1"/>
    </source>
</evidence>
<dbReference type="AlphaFoldDB" id="A0AA86PTD6"/>
<dbReference type="EMBL" id="CAXDID020000284">
    <property type="protein sequence ID" value="CAL6070515.1"/>
    <property type="molecule type" value="Genomic_DNA"/>
</dbReference>